<dbReference type="AlphaFoldDB" id="A0A6A5R0C0"/>
<dbReference type="EMBL" id="ML979132">
    <property type="protein sequence ID" value="KAF1920909.1"/>
    <property type="molecule type" value="Genomic_DNA"/>
</dbReference>
<dbReference type="Proteomes" id="UP000800096">
    <property type="component" value="Unassembled WGS sequence"/>
</dbReference>
<protein>
    <submittedName>
        <fullName evidence="1">Uncharacterized protein</fullName>
    </submittedName>
</protein>
<proteinExistence type="predicted"/>
<accession>A0A6A5R0C0</accession>
<reference evidence="1" key="1">
    <citation type="journal article" date="2020" name="Stud. Mycol.">
        <title>101 Dothideomycetes genomes: a test case for predicting lifestyles and emergence of pathogens.</title>
        <authorList>
            <person name="Haridas S."/>
            <person name="Albert R."/>
            <person name="Binder M."/>
            <person name="Bloem J."/>
            <person name="Labutti K."/>
            <person name="Salamov A."/>
            <person name="Andreopoulos B."/>
            <person name="Baker S."/>
            <person name="Barry K."/>
            <person name="Bills G."/>
            <person name="Bluhm B."/>
            <person name="Cannon C."/>
            <person name="Castanera R."/>
            <person name="Culley D."/>
            <person name="Daum C."/>
            <person name="Ezra D."/>
            <person name="Gonzalez J."/>
            <person name="Henrissat B."/>
            <person name="Kuo A."/>
            <person name="Liang C."/>
            <person name="Lipzen A."/>
            <person name="Lutzoni F."/>
            <person name="Magnuson J."/>
            <person name="Mondo S."/>
            <person name="Nolan M."/>
            <person name="Ohm R."/>
            <person name="Pangilinan J."/>
            <person name="Park H.-J."/>
            <person name="Ramirez L."/>
            <person name="Alfaro M."/>
            <person name="Sun H."/>
            <person name="Tritt A."/>
            <person name="Yoshinaga Y."/>
            <person name="Zwiers L.-H."/>
            <person name="Turgeon B."/>
            <person name="Goodwin S."/>
            <person name="Spatafora J."/>
            <person name="Crous P."/>
            <person name="Grigoriev I."/>
        </authorList>
    </citation>
    <scope>NUCLEOTIDE SEQUENCE</scope>
    <source>
        <strain evidence="1">HMLAC05119</strain>
    </source>
</reference>
<keyword evidence="2" id="KW-1185">Reference proteome</keyword>
<sequence length="159" mass="17720">MLVGHMGNHQRLRRFARHPSPHTCCQTQSPKLCPGRPRCLSAKRRQAWLVGPMTEMTGAAKLRAEFSCPPRLVEVGAAVGLMLARVFTTRRQNMRPSRIKSTEYALPTRGCRLDPSHRAAGNERVLSSAVVRDLALDAVPRRIMAQQQCSCKRHPAGTE</sequence>
<dbReference type="OrthoDB" id="10655006at2759"/>
<gene>
    <name evidence="1" type="ORF">BDU57DRAFT_509395</name>
</gene>
<name>A0A6A5R0C0_AMPQU</name>
<organism evidence="1 2">
    <name type="scientific">Ampelomyces quisqualis</name>
    <name type="common">Powdery mildew agent</name>
    <dbReference type="NCBI Taxonomy" id="50730"/>
    <lineage>
        <taxon>Eukaryota</taxon>
        <taxon>Fungi</taxon>
        <taxon>Dikarya</taxon>
        <taxon>Ascomycota</taxon>
        <taxon>Pezizomycotina</taxon>
        <taxon>Dothideomycetes</taxon>
        <taxon>Pleosporomycetidae</taxon>
        <taxon>Pleosporales</taxon>
        <taxon>Pleosporineae</taxon>
        <taxon>Phaeosphaeriaceae</taxon>
        <taxon>Ampelomyces</taxon>
    </lineage>
</organism>
<evidence type="ECO:0000313" key="2">
    <source>
        <dbReference type="Proteomes" id="UP000800096"/>
    </source>
</evidence>
<evidence type="ECO:0000313" key="1">
    <source>
        <dbReference type="EMBL" id="KAF1920909.1"/>
    </source>
</evidence>